<gene>
    <name evidence="2" type="ORF">ABT39_MTgene6106</name>
</gene>
<reference evidence="2" key="1">
    <citation type="journal article" date="2015" name="Genome Biol. Evol.">
        <title>Organellar Genomes of White Spruce (Picea glauca): Assembly and Annotation.</title>
        <authorList>
            <person name="Jackman S.D."/>
            <person name="Warren R.L."/>
            <person name="Gibb E.A."/>
            <person name="Vandervalk B.P."/>
            <person name="Mohamadi H."/>
            <person name="Chu J."/>
            <person name="Raymond A."/>
            <person name="Pleasance S."/>
            <person name="Coope R."/>
            <person name="Wildung M.R."/>
            <person name="Ritland C.E."/>
            <person name="Bousquet J."/>
            <person name="Jones S.J."/>
            <person name="Bohlmann J."/>
            <person name="Birol I."/>
        </authorList>
    </citation>
    <scope>NUCLEOTIDE SEQUENCE [LARGE SCALE GENOMIC DNA]</scope>
    <source>
        <tissue evidence="2">Flushing bud</tissue>
    </source>
</reference>
<proteinExistence type="predicted"/>
<dbReference type="EMBL" id="LKAM01000008">
    <property type="protein sequence ID" value="KUM47100.1"/>
    <property type="molecule type" value="Genomic_DNA"/>
</dbReference>
<geneLocation type="mitochondrion" evidence="2"/>
<dbReference type="AlphaFoldDB" id="A0A101LXE0"/>
<organism evidence="2">
    <name type="scientific">Picea glauca</name>
    <name type="common">White spruce</name>
    <name type="synonym">Pinus glauca</name>
    <dbReference type="NCBI Taxonomy" id="3330"/>
    <lineage>
        <taxon>Eukaryota</taxon>
        <taxon>Viridiplantae</taxon>
        <taxon>Streptophyta</taxon>
        <taxon>Embryophyta</taxon>
        <taxon>Tracheophyta</taxon>
        <taxon>Spermatophyta</taxon>
        <taxon>Pinopsida</taxon>
        <taxon>Pinidae</taxon>
        <taxon>Conifers I</taxon>
        <taxon>Pinales</taxon>
        <taxon>Pinaceae</taxon>
        <taxon>Picea</taxon>
    </lineage>
</organism>
<accession>A0A101LXE0</accession>
<keyword evidence="2" id="KW-0496">Mitochondrion</keyword>
<evidence type="ECO:0000313" key="2">
    <source>
        <dbReference type="EMBL" id="KUM47100.1"/>
    </source>
</evidence>
<feature type="region of interest" description="Disordered" evidence="1">
    <location>
        <begin position="1"/>
        <end position="43"/>
    </location>
</feature>
<sequence length="93" mass="10164">MRMSASQLHPLVSSMHSATYPSTTKAPSSKANPPPSVPSPSYSLPSSLLIEKIFDNLDSEIPYIDINIESPIKYMIVIPLSLDDIHAFMESSS</sequence>
<feature type="compositionally biased region" description="Polar residues" evidence="1">
    <location>
        <begin position="14"/>
        <end position="26"/>
    </location>
</feature>
<evidence type="ECO:0000256" key="1">
    <source>
        <dbReference type="SAM" id="MobiDB-lite"/>
    </source>
</evidence>
<name>A0A101LXE0_PICGL</name>
<comment type="caution">
    <text evidence="2">The sequence shown here is derived from an EMBL/GenBank/DDBJ whole genome shotgun (WGS) entry which is preliminary data.</text>
</comment>
<protein>
    <submittedName>
        <fullName evidence="2">Uncharacterized protein</fullName>
    </submittedName>
</protein>